<evidence type="ECO:0000313" key="1">
    <source>
        <dbReference type="EMBL" id="ABG57714.1"/>
    </source>
</evidence>
<gene>
    <name evidence="1" type="ordered locus">CHU_0424</name>
</gene>
<name>A0A6N4SN64_CYTH3</name>
<accession>A0A6N4SN64</accession>
<evidence type="ECO:0000313" key="2">
    <source>
        <dbReference type="Proteomes" id="UP000001822"/>
    </source>
</evidence>
<keyword evidence="2" id="KW-1185">Reference proteome</keyword>
<dbReference type="AlphaFoldDB" id="A0A6N4SN64"/>
<dbReference type="EMBL" id="CP000383">
    <property type="protein sequence ID" value="ABG57714.1"/>
    <property type="molecule type" value="Genomic_DNA"/>
</dbReference>
<sequence length="75" mass="9121">MCVISNNPAGFYYRILRLYCNIITLSSYYSKQKQLVKSWLLIKWNNFFLSKFYMRCYFLFSNSTNNALLRYLVMT</sequence>
<dbReference type="Proteomes" id="UP000001822">
    <property type="component" value="Chromosome"/>
</dbReference>
<reference evidence="1 2" key="1">
    <citation type="journal article" date="2007" name="Appl. Environ. Microbiol.">
        <title>Genome sequence of the cellulolytic gliding bacterium Cytophaga hutchinsonii.</title>
        <authorList>
            <person name="Xie G."/>
            <person name="Bruce D.C."/>
            <person name="Challacombe J.F."/>
            <person name="Chertkov O."/>
            <person name="Detter J.C."/>
            <person name="Gilna P."/>
            <person name="Han C.S."/>
            <person name="Lucas S."/>
            <person name="Misra M."/>
            <person name="Myers G.L."/>
            <person name="Richardson P."/>
            <person name="Tapia R."/>
            <person name="Thayer N."/>
            <person name="Thompson L.S."/>
            <person name="Brettin T.S."/>
            <person name="Henrissat B."/>
            <person name="Wilson D.B."/>
            <person name="McBride M.J."/>
        </authorList>
    </citation>
    <scope>NUCLEOTIDE SEQUENCE [LARGE SCALE GENOMIC DNA]</scope>
    <source>
        <strain evidence="2">ATCC 33406 / DSM 1761 / CIP 103989 / NBRC 15051 / NCIMB 9469 / D465</strain>
    </source>
</reference>
<organism evidence="1 2">
    <name type="scientific">Cytophaga hutchinsonii (strain ATCC 33406 / DSM 1761 / CIP 103989 / NBRC 15051 / NCIMB 9469 / D465)</name>
    <dbReference type="NCBI Taxonomy" id="269798"/>
    <lineage>
        <taxon>Bacteria</taxon>
        <taxon>Pseudomonadati</taxon>
        <taxon>Bacteroidota</taxon>
        <taxon>Cytophagia</taxon>
        <taxon>Cytophagales</taxon>
        <taxon>Cytophagaceae</taxon>
        <taxon>Cytophaga</taxon>
    </lineage>
</organism>
<proteinExistence type="predicted"/>
<protein>
    <submittedName>
        <fullName evidence="1">Uncharacterized protein</fullName>
    </submittedName>
</protein>
<dbReference type="KEGG" id="chu:CHU_0424"/>